<evidence type="ECO:0000259" key="1">
    <source>
        <dbReference type="PROSITE" id="PS51301"/>
    </source>
</evidence>
<sequence length="177" mass="20836">MIMDFKCIISKHINDKFCYIEYGDLILIMMKDNSFINASKLCDLGGKDFKKWLTLSTSKILIEDVSSLHKEWKINVNKVNGKLLEKAHDTKMFKEYDVSGSYIHYDLIPHVACWVFESFALKFSAIVNKYASNQYSLLRKSDNKFVDEITEFIIHYNNNNISTYHDIQYYVDMLKQI</sequence>
<dbReference type="Pfam" id="PF04383">
    <property type="entry name" value="KilA-N"/>
    <property type="match status" value="1"/>
</dbReference>
<feature type="domain" description="KilA-N" evidence="1">
    <location>
        <begin position="16"/>
        <end position="130"/>
    </location>
</feature>
<protein>
    <submittedName>
        <fullName evidence="2">SWPV1-189</fullName>
    </submittedName>
</protein>
<dbReference type="Proteomes" id="UP000315116">
    <property type="component" value="Segment"/>
</dbReference>
<dbReference type="PROSITE" id="PS51301">
    <property type="entry name" value="KILA_N"/>
    <property type="match status" value="1"/>
</dbReference>
<accession>A0A1V0S815</accession>
<evidence type="ECO:0000313" key="3">
    <source>
        <dbReference type="Proteomes" id="UP000315116"/>
    </source>
</evidence>
<proteinExistence type="predicted"/>
<gene>
    <name evidence="2" type="primary">SWPV1-189</name>
</gene>
<dbReference type="InterPro" id="IPR017880">
    <property type="entry name" value="KilA_N"/>
</dbReference>
<dbReference type="EMBL" id="KX857216">
    <property type="protein sequence ID" value="ARF02763.1"/>
    <property type="molecule type" value="Genomic_DNA"/>
</dbReference>
<dbReference type="InterPro" id="IPR018004">
    <property type="entry name" value="KilA/APSES_HTH"/>
</dbReference>
<reference evidence="2 3" key="1">
    <citation type="journal article" date="2017" name="BMC Genomics">
        <title>Genomic characterization of two novel pathogenic avipoxviruses isolated from pacific shearwaters (Ardenna spp.).</title>
        <authorList>
            <person name="Sarker S."/>
            <person name="Das S."/>
            <person name="Lavers J.L."/>
            <person name="Hutton I."/>
            <person name="Helbig K."/>
            <person name="Imbery J."/>
            <person name="Upton C."/>
            <person name="Raidal S.R."/>
        </authorList>
    </citation>
    <scope>NUCLEOTIDE SEQUENCE [LARGE SCALE GENOMIC DNA]</scope>
    <source>
        <strain evidence="2 3">SWPV-1</strain>
    </source>
</reference>
<evidence type="ECO:0000313" key="2">
    <source>
        <dbReference type="EMBL" id="ARF02763.1"/>
    </source>
</evidence>
<organism evidence="2 3">
    <name type="scientific">Shearwaterpox virus</name>
    <dbReference type="NCBI Taxonomy" id="1974596"/>
    <lineage>
        <taxon>Viruses</taxon>
        <taxon>Varidnaviria</taxon>
        <taxon>Bamfordvirae</taxon>
        <taxon>Nucleocytoviricota</taxon>
        <taxon>Pokkesviricetes</taxon>
        <taxon>Chitovirales</taxon>
        <taxon>Poxviridae</taxon>
        <taxon>Chordopoxvirinae</taxon>
        <taxon>Avipoxvirus</taxon>
        <taxon>Avipoxvirus canarypox</taxon>
        <taxon>Canarypox virus</taxon>
    </lineage>
</organism>
<name>A0A1V0S815_CNPV</name>